<protein>
    <submittedName>
        <fullName evidence="3">Glutathione S-transferase</fullName>
    </submittedName>
</protein>
<feature type="domain" description="GST C-terminal" evidence="2">
    <location>
        <begin position="149"/>
        <end position="272"/>
    </location>
</feature>
<dbReference type="STRING" id="1470434.AZF00_12610"/>
<dbReference type="InterPro" id="IPR036249">
    <property type="entry name" value="Thioredoxin-like_sf"/>
</dbReference>
<dbReference type="PROSITE" id="PS50405">
    <property type="entry name" value="GST_CTER"/>
    <property type="match status" value="1"/>
</dbReference>
<dbReference type="Pfam" id="PF13417">
    <property type="entry name" value="GST_N_3"/>
    <property type="match status" value="1"/>
</dbReference>
<dbReference type="SUPFAM" id="SSF52833">
    <property type="entry name" value="Thioredoxin-like"/>
    <property type="match status" value="1"/>
</dbReference>
<dbReference type="PANTHER" id="PTHR12289:SF67">
    <property type="match status" value="1"/>
</dbReference>
<dbReference type="PANTHER" id="PTHR12289">
    <property type="entry name" value="METAXIN RELATED"/>
    <property type="match status" value="1"/>
</dbReference>
<dbReference type="InterPro" id="IPR050931">
    <property type="entry name" value="Mito_Protein_Transport_Metaxin"/>
</dbReference>
<evidence type="ECO:0000313" key="4">
    <source>
        <dbReference type="Proteomes" id="UP000074119"/>
    </source>
</evidence>
<dbReference type="EMBL" id="CP014544">
    <property type="protein sequence ID" value="AMO69093.1"/>
    <property type="molecule type" value="Genomic_DNA"/>
</dbReference>
<dbReference type="InterPro" id="IPR036282">
    <property type="entry name" value="Glutathione-S-Trfase_C_sf"/>
</dbReference>
<dbReference type="PROSITE" id="PS51354">
    <property type="entry name" value="GLUTAREDOXIN_2"/>
    <property type="match status" value="1"/>
</dbReference>
<dbReference type="GO" id="GO:0016740">
    <property type="term" value="F:transferase activity"/>
    <property type="evidence" value="ECO:0007669"/>
    <property type="project" value="UniProtKB-KW"/>
</dbReference>
<dbReference type="GO" id="GO:0005737">
    <property type="term" value="C:cytoplasm"/>
    <property type="evidence" value="ECO:0007669"/>
    <property type="project" value="TreeGrafter"/>
</dbReference>
<dbReference type="Proteomes" id="UP000074119">
    <property type="component" value="Chromosome"/>
</dbReference>
<accession>A0A127M773</accession>
<dbReference type="PROSITE" id="PS50404">
    <property type="entry name" value="GST_NTER"/>
    <property type="match status" value="1"/>
</dbReference>
<dbReference type="InterPro" id="IPR004045">
    <property type="entry name" value="Glutathione_S-Trfase_N"/>
</dbReference>
<gene>
    <name evidence="3" type="ORF">AZF00_12610</name>
</gene>
<reference evidence="3 4" key="1">
    <citation type="submission" date="2015-12" db="EMBL/GenBank/DDBJ databases">
        <authorList>
            <person name="Shamseldin A."/>
            <person name="Moawad H."/>
            <person name="Abd El-Rahim W.M."/>
            <person name="Sadowsky M.J."/>
        </authorList>
    </citation>
    <scope>NUCLEOTIDE SEQUENCE [LARGE SCALE GENOMIC DNA]</scope>
    <source>
        <strain evidence="3 4">SM2</strain>
    </source>
</reference>
<dbReference type="Pfam" id="PF00043">
    <property type="entry name" value="GST_C"/>
    <property type="match status" value="1"/>
</dbReference>
<dbReference type="Gene3D" id="1.20.1050.10">
    <property type="match status" value="1"/>
</dbReference>
<dbReference type="SUPFAM" id="SSF47616">
    <property type="entry name" value="GST C-terminal domain-like"/>
    <property type="match status" value="1"/>
</dbReference>
<dbReference type="KEGG" id="zal:AZF00_12610"/>
<evidence type="ECO:0000313" key="3">
    <source>
        <dbReference type="EMBL" id="AMO69093.1"/>
    </source>
</evidence>
<evidence type="ECO:0000259" key="1">
    <source>
        <dbReference type="PROSITE" id="PS50404"/>
    </source>
</evidence>
<dbReference type="InterPro" id="IPR010987">
    <property type="entry name" value="Glutathione-S-Trfase_C-like"/>
</dbReference>
<proteinExistence type="predicted"/>
<keyword evidence="3" id="KW-0808">Transferase</keyword>
<name>A0A127M773_9GAMM</name>
<dbReference type="Gene3D" id="3.40.30.10">
    <property type="entry name" value="Glutaredoxin"/>
    <property type="match status" value="1"/>
</dbReference>
<dbReference type="AlphaFoldDB" id="A0A127M773"/>
<feature type="domain" description="GST N-terminal" evidence="1">
    <location>
        <begin position="17"/>
        <end position="96"/>
    </location>
</feature>
<dbReference type="InterPro" id="IPR004046">
    <property type="entry name" value="GST_C"/>
</dbReference>
<organism evidence="3 4">
    <name type="scientific">Zhongshania aliphaticivorans</name>
    <dbReference type="NCBI Taxonomy" id="1470434"/>
    <lineage>
        <taxon>Bacteria</taxon>
        <taxon>Pseudomonadati</taxon>
        <taxon>Pseudomonadota</taxon>
        <taxon>Gammaproteobacteria</taxon>
        <taxon>Cellvibrionales</taxon>
        <taxon>Spongiibacteraceae</taxon>
        <taxon>Zhongshania</taxon>
    </lineage>
</organism>
<sequence length="406" mass="46156">MLFSSDDYRSQGASMSTPYKLYGIPASLYTAKARSYLRKQKIDFVEYAVSDPYYQKNIIPQLGRMIMPVLEAPNGEIIQDSADIIRYLENVHASLSPSLPKTPLLQAVAHLFELYGGEGLLRPAMHYRWSFDDVNLHYLHSEFACLAPPGTDDASYQQIFDFSSGLMRKAALSFGVNENSAPLVESSYREFLDLFSAHLRQHPYLLGAKPTLGDYALMAPLYAHLYRDPKPGQLMRQHAPLVARWVERMNAPENNWADHCADQAEFEVDNELPDTLKSLMHYIAVDFLPEMSAHIQFTNNWLAERPDLKSGSNGCDKPSQRFIGNAEFAWRGIKLRTAVLPYRFYLLQNLQDHFDSAPQTDKALIQNAFKACGLADLLTLRVTRRVERHNHLEVWGNPLHSVCTAK</sequence>
<evidence type="ECO:0000259" key="2">
    <source>
        <dbReference type="PROSITE" id="PS50405"/>
    </source>
</evidence>